<feature type="transmembrane region" description="Helical" evidence="8">
    <location>
        <begin position="414"/>
        <end position="435"/>
    </location>
</feature>
<dbReference type="PANTHER" id="PTHR38340:SF1">
    <property type="entry name" value="S-LAYER PROTEIN"/>
    <property type="match status" value="1"/>
</dbReference>
<comment type="caution">
    <text evidence="9">The sequence shown here is derived from an EMBL/GenBank/DDBJ whole genome shotgun (WGS) entry which is preliminary data.</text>
</comment>
<dbReference type="EMBL" id="FQZC01000002">
    <property type="protein sequence ID" value="SHJ20353.1"/>
    <property type="molecule type" value="Genomic_DNA"/>
</dbReference>
<keyword evidence="5" id="KW-0677">Repeat</keyword>
<name>A0ABY1II26_9HYPH</name>
<dbReference type="Gene3D" id="2.150.10.10">
    <property type="entry name" value="Serralysin-like metalloprotease, C-terminal"/>
    <property type="match status" value="5"/>
</dbReference>
<evidence type="ECO:0000256" key="7">
    <source>
        <dbReference type="ARBA" id="ARBA00023136"/>
    </source>
</evidence>
<dbReference type="PANTHER" id="PTHR38340">
    <property type="entry name" value="S-LAYER PROTEIN"/>
    <property type="match status" value="1"/>
</dbReference>
<keyword evidence="8" id="KW-1133">Transmembrane helix</keyword>
<evidence type="ECO:0000256" key="5">
    <source>
        <dbReference type="ARBA" id="ARBA00022737"/>
    </source>
</evidence>
<dbReference type="SUPFAM" id="SSF51120">
    <property type="entry name" value="beta-Roll"/>
    <property type="match status" value="4"/>
</dbReference>
<gene>
    <name evidence="9" type="ORF">SAMN02745911_2009</name>
</gene>
<evidence type="ECO:0000313" key="10">
    <source>
        <dbReference type="Proteomes" id="UP000184290"/>
    </source>
</evidence>
<evidence type="ECO:0000256" key="8">
    <source>
        <dbReference type="SAM" id="Phobius"/>
    </source>
</evidence>
<sequence>MPAKASVQASTVQKTAYDVLEKQLGLQSDLQRIAAGRSYLARVSSAIDGLATELGLGSGTGSTSSQSQTQGVGDLLEAAASEAARMAALEKLWQTQQFETTGKFGDFKAFWSGLTPEQRAYPDDYLDSWNLTVWQTGRMLRLAGIADQALDYLSLQQALNSGSDAAIARISDSSKYFTYAFTAKGKVITPVAVKPTAFESRQALILQAATVPVALVGAIGTTLDLDLNDPEKGGSNIATLIVMWTQLAAELGFAVMLGMNASAANAPTSGGQTGESSGITAAGWVGLAGHVTLAALYVAAIVARALDNTEKTGLEKDINALKYAASAINLSRPAFGAAGIIDPVMGATPLFKGSATFLAGAAQVLNTTASIMTLTNMKFNDADNRLIAAASVDIAFQTGMTVAIMAMAASGVGVLPAALLATANFSSFAVADMYYDMADAADARYKKTGWLGDRAITTYYRQRGNEAVFNGLPVINIVTSLMTMAGKGLTDMSFMQGEILASYGTKLDTDPAYRNNPRYAYSNADEKKVAAVLAFWDDGFESRFSESERKAYRAQAAQLKDEAKVDRVTVYVTRQLDADAEMMGWEIGGDVRNGMRSGRSYQFSNSDQASEGWDPFAVGTKDYNVGKAGDTVDVTQYVTFATPFTGVEQEVRENVGSGKKSSNRPVLPTVLKFSDGAASTTFDARMLTPAVAMVTRSKTEWVDKKLVTSTYGIENVDDVVGEEGGIVLSMGAGSDRVIAAARAMSVDGGQDAGAAASKKTGYVEQDIVDYSGYYKSNGRISVTPGKRGGFEVFKKGVVEIGYRYVKEEAQGKNKPIKYTAVTELRTYDLKGNTDILKNVEGIVGTQNADDFRGGIGSILVGLGGADQFAWIFNDTVLAGDGNDSVSGGMTSSIGAALAKGSYVDGGDGNDRIDMRTGNDSIIGGLGLDTILGGDGDDIIIGDLADEKLIPAGYIASQYADSLSGEAGADTIMGGVGADTLSGGGGGDLLFGGLDDDLIYGDAGDDRISGDAGNDRLYGGEGADTVWGGEGNDLIDLGAGADYAYAGAGNDTVLGGAGPGKLYGEEGNDSLVGGADNDVINGGDGDDLIYGGGGNDTLIGSSGNDALYGEDGDDCLFDDTGKSLLYGGAGDDVIVLGAGSLASSTISRGSVVDGGAGGDIVSARLASTVGANQMLLGVVASLSAGTDLFGNAFTTSSMRFAQSGAPTAVDAARGVSLIGIENLEGSAGDDALTGDGGSNVLIGREGSDSIAGLGGDDILYGGRGMDVMFGGEGHDILFGDGGDDVLIGGAGGDTFVFEGAFDNDNLDIGTGGRQSDQNGDILLFMDVDYRDLLLRPMTGNALEIKRVMTLSDGSYGQEFFTGTRDDSVLVSAFGNEVDGYADISLVARAGSGWAVLTGAALQVLIGEMNTFLGAEGNLALDWNNSIDPAWRQKVLPAQEALWSVQSAA</sequence>
<evidence type="ECO:0000313" key="9">
    <source>
        <dbReference type="EMBL" id="SHJ20353.1"/>
    </source>
</evidence>
<evidence type="ECO:0000256" key="4">
    <source>
        <dbReference type="ARBA" id="ARBA00022656"/>
    </source>
</evidence>
<keyword evidence="4" id="KW-0800">Toxin</keyword>
<dbReference type="PROSITE" id="PS00330">
    <property type="entry name" value="HEMOLYSIN_CALCIUM"/>
    <property type="match status" value="5"/>
</dbReference>
<feature type="transmembrane region" description="Helical" evidence="8">
    <location>
        <begin position="204"/>
        <end position="225"/>
    </location>
</feature>
<reference evidence="9 10" key="1">
    <citation type="submission" date="2016-11" db="EMBL/GenBank/DDBJ databases">
        <authorList>
            <person name="Varghese N."/>
            <person name="Submissions S."/>
        </authorList>
    </citation>
    <scope>NUCLEOTIDE SEQUENCE [LARGE SCALE GENOMIC DNA]</scope>
    <source>
        <strain evidence="9 10">DSM 21988</strain>
    </source>
</reference>
<evidence type="ECO:0000256" key="6">
    <source>
        <dbReference type="ARBA" id="ARBA00023026"/>
    </source>
</evidence>
<dbReference type="InterPro" id="IPR011049">
    <property type="entry name" value="Serralysin-like_metalloprot_C"/>
</dbReference>
<dbReference type="RefSeq" id="WP_143190189.1">
    <property type="nucleotide sequence ID" value="NZ_FQZC01000002.1"/>
</dbReference>
<comment type="subcellular location">
    <subcellularLocation>
        <location evidence="1">Membrane</location>
    </subcellularLocation>
    <subcellularLocation>
        <location evidence="2">Secreted</location>
    </subcellularLocation>
</comment>
<dbReference type="Proteomes" id="UP000184290">
    <property type="component" value="Unassembled WGS sequence"/>
</dbReference>
<dbReference type="InterPro" id="IPR001343">
    <property type="entry name" value="Hemolysn_Ca-bd"/>
</dbReference>
<dbReference type="InterPro" id="IPR018511">
    <property type="entry name" value="Hemolysin-typ_Ca-bd_CS"/>
</dbReference>
<feature type="transmembrane region" description="Helical" evidence="8">
    <location>
        <begin position="281"/>
        <end position="306"/>
    </location>
</feature>
<proteinExistence type="predicted"/>
<dbReference type="InterPro" id="IPR003995">
    <property type="entry name" value="RTX_toxin_determinant-A"/>
</dbReference>
<accession>A0ABY1II26</accession>
<keyword evidence="7 8" id="KW-0472">Membrane</keyword>
<keyword evidence="3" id="KW-0964">Secreted</keyword>
<keyword evidence="6" id="KW-0843">Virulence</keyword>
<dbReference type="Pfam" id="PF00353">
    <property type="entry name" value="HemolysinCabind"/>
    <property type="match status" value="9"/>
</dbReference>
<evidence type="ECO:0000256" key="3">
    <source>
        <dbReference type="ARBA" id="ARBA00022525"/>
    </source>
</evidence>
<evidence type="ECO:0000256" key="1">
    <source>
        <dbReference type="ARBA" id="ARBA00004370"/>
    </source>
</evidence>
<dbReference type="PRINTS" id="PR01488">
    <property type="entry name" value="RTXTOXINA"/>
</dbReference>
<dbReference type="InterPro" id="IPR050557">
    <property type="entry name" value="RTX_toxin/Mannuronan_C5-epim"/>
</dbReference>
<keyword evidence="8" id="KW-0812">Transmembrane</keyword>
<keyword evidence="10" id="KW-1185">Reference proteome</keyword>
<protein>
    <submittedName>
        <fullName evidence="9">Ca2+-binding protein, RTX toxin-related</fullName>
    </submittedName>
</protein>
<organism evidence="9 10">
    <name type="scientific">Aureimonas altamirensis DSM 21988</name>
    <dbReference type="NCBI Taxonomy" id="1121026"/>
    <lineage>
        <taxon>Bacteria</taxon>
        <taxon>Pseudomonadati</taxon>
        <taxon>Pseudomonadota</taxon>
        <taxon>Alphaproteobacteria</taxon>
        <taxon>Hyphomicrobiales</taxon>
        <taxon>Aurantimonadaceae</taxon>
        <taxon>Aureimonas</taxon>
    </lineage>
</organism>
<feature type="transmembrane region" description="Helical" evidence="8">
    <location>
        <begin position="467"/>
        <end position="486"/>
    </location>
</feature>
<feature type="transmembrane region" description="Helical" evidence="8">
    <location>
        <begin position="237"/>
        <end position="261"/>
    </location>
</feature>
<evidence type="ECO:0000256" key="2">
    <source>
        <dbReference type="ARBA" id="ARBA00004613"/>
    </source>
</evidence>
<feature type="transmembrane region" description="Helical" evidence="8">
    <location>
        <begin position="386"/>
        <end position="408"/>
    </location>
</feature>
<dbReference type="PRINTS" id="PR00313">
    <property type="entry name" value="CABNDNGRPT"/>
</dbReference>